<accession>A0ABQ9UC61</accession>
<dbReference type="Proteomes" id="UP001266305">
    <property type="component" value="Unassembled WGS sequence"/>
</dbReference>
<feature type="non-terminal residue" evidence="4">
    <location>
        <position position="64"/>
    </location>
</feature>
<sequence>EYRKQLQMQIAYQQQSQEAEKEEKRREFEAGIAANKICLDKIQEILSTHQVLPQNIHPMRKACP</sequence>
<keyword evidence="5" id="KW-1185">Reference proteome</keyword>
<keyword evidence="4" id="KW-0282">Flagellum</keyword>
<evidence type="ECO:0000256" key="1">
    <source>
        <dbReference type="ARBA" id="ARBA00004138"/>
    </source>
</evidence>
<protein>
    <submittedName>
        <fullName evidence="4">Cilia- and flagella-associated protein 53</fullName>
    </submittedName>
</protein>
<evidence type="ECO:0000313" key="5">
    <source>
        <dbReference type="Proteomes" id="UP001266305"/>
    </source>
</evidence>
<evidence type="ECO:0000313" key="4">
    <source>
        <dbReference type="EMBL" id="KAK2094360.1"/>
    </source>
</evidence>
<dbReference type="PANTHER" id="PTHR31183">
    <property type="entry name" value="TRICHOPLEIN KERATIN FILAMENT-BINDING PROTEIN FAMILY MEMBER"/>
    <property type="match status" value="1"/>
</dbReference>
<dbReference type="PANTHER" id="PTHR31183:SF1">
    <property type="entry name" value="CILIA- AND FLAGELLA-ASSOCIATED PROTEIN 53"/>
    <property type="match status" value="1"/>
</dbReference>
<evidence type="ECO:0000256" key="2">
    <source>
        <dbReference type="ARBA" id="ARBA00023069"/>
    </source>
</evidence>
<dbReference type="EMBL" id="JASSZA010000014">
    <property type="protein sequence ID" value="KAK2094360.1"/>
    <property type="molecule type" value="Genomic_DNA"/>
</dbReference>
<name>A0ABQ9UC61_SAGOE</name>
<keyword evidence="2" id="KW-0969">Cilium</keyword>
<keyword evidence="3" id="KW-0966">Cell projection</keyword>
<comment type="subcellular location">
    <subcellularLocation>
        <location evidence="1">Cell projection</location>
        <location evidence="1">Cilium</location>
    </subcellularLocation>
</comment>
<comment type="caution">
    <text evidence="4">The sequence shown here is derived from an EMBL/GenBank/DDBJ whole genome shotgun (WGS) entry which is preliminary data.</text>
</comment>
<feature type="non-terminal residue" evidence="4">
    <location>
        <position position="1"/>
    </location>
</feature>
<evidence type="ECO:0000256" key="3">
    <source>
        <dbReference type="ARBA" id="ARBA00023273"/>
    </source>
</evidence>
<reference evidence="4 5" key="1">
    <citation type="submission" date="2023-05" db="EMBL/GenBank/DDBJ databases">
        <title>B98-5 Cell Line De Novo Hybrid Assembly: An Optical Mapping Approach.</title>
        <authorList>
            <person name="Kananen K."/>
            <person name="Auerbach J.A."/>
            <person name="Kautto E."/>
            <person name="Blachly J.S."/>
        </authorList>
    </citation>
    <scope>NUCLEOTIDE SEQUENCE [LARGE SCALE GENOMIC DNA]</scope>
    <source>
        <strain evidence="4">B95-8</strain>
        <tissue evidence="4">Cell line</tissue>
    </source>
</reference>
<organism evidence="4 5">
    <name type="scientific">Saguinus oedipus</name>
    <name type="common">Cotton-top tamarin</name>
    <name type="synonym">Oedipomidas oedipus</name>
    <dbReference type="NCBI Taxonomy" id="9490"/>
    <lineage>
        <taxon>Eukaryota</taxon>
        <taxon>Metazoa</taxon>
        <taxon>Chordata</taxon>
        <taxon>Craniata</taxon>
        <taxon>Vertebrata</taxon>
        <taxon>Euteleostomi</taxon>
        <taxon>Mammalia</taxon>
        <taxon>Eutheria</taxon>
        <taxon>Euarchontoglires</taxon>
        <taxon>Primates</taxon>
        <taxon>Haplorrhini</taxon>
        <taxon>Platyrrhini</taxon>
        <taxon>Cebidae</taxon>
        <taxon>Callitrichinae</taxon>
        <taxon>Saguinus</taxon>
    </lineage>
</organism>
<dbReference type="InterPro" id="IPR043596">
    <property type="entry name" value="CFAP53/TCHP"/>
</dbReference>
<gene>
    <name evidence="4" type="primary">CFAP53_4</name>
    <name evidence="4" type="ORF">P7K49_028098</name>
</gene>
<proteinExistence type="predicted"/>